<proteinExistence type="predicted"/>
<sequence length="68" mass="7651">MHHSDSKTNNESEQNFFLVGWGKGDPLELRDRAGKCQKAADKFISNFRVAVLTISKLFIRTCPPSQLA</sequence>
<organism evidence="1 2">
    <name type="scientific">Agaricus bisporus var. burnettii</name>
    <dbReference type="NCBI Taxonomy" id="192524"/>
    <lineage>
        <taxon>Eukaryota</taxon>
        <taxon>Fungi</taxon>
        <taxon>Dikarya</taxon>
        <taxon>Basidiomycota</taxon>
        <taxon>Agaricomycotina</taxon>
        <taxon>Agaricomycetes</taxon>
        <taxon>Agaricomycetidae</taxon>
        <taxon>Agaricales</taxon>
        <taxon>Agaricineae</taxon>
        <taxon>Agaricaceae</taxon>
        <taxon>Agaricus</taxon>
    </lineage>
</organism>
<evidence type="ECO:0000313" key="1">
    <source>
        <dbReference type="EMBL" id="KAF7778442.1"/>
    </source>
</evidence>
<dbReference type="Proteomes" id="UP000629468">
    <property type="component" value="Unassembled WGS sequence"/>
</dbReference>
<reference evidence="1 2" key="1">
    <citation type="journal article" name="Sci. Rep.">
        <title>Telomere-to-telomere assembled and centromere annotated genomes of the two main subspecies of the button mushroom Agaricus bisporus reveal especially polymorphic chromosome ends.</title>
        <authorList>
            <person name="Sonnenberg A.S.M."/>
            <person name="Sedaghat-Telgerd N."/>
            <person name="Lavrijssen B."/>
            <person name="Ohm R.A."/>
            <person name="Hendrickx P.M."/>
            <person name="Scholtmeijer K."/>
            <person name="Baars J.J.P."/>
            <person name="van Peer A."/>
        </authorList>
    </citation>
    <scope>NUCLEOTIDE SEQUENCE [LARGE SCALE GENOMIC DNA]</scope>
    <source>
        <strain evidence="1 2">H119_p4</strain>
    </source>
</reference>
<evidence type="ECO:0000313" key="2">
    <source>
        <dbReference type="Proteomes" id="UP000629468"/>
    </source>
</evidence>
<gene>
    <name evidence="1" type="ORF">Agabi119p4_2787</name>
</gene>
<protein>
    <submittedName>
        <fullName evidence="1">Uncharacterized protein</fullName>
    </submittedName>
</protein>
<dbReference type="EMBL" id="JABXXO010000004">
    <property type="protein sequence ID" value="KAF7778442.1"/>
    <property type="molecule type" value="Genomic_DNA"/>
</dbReference>
<dbReference type="AlphaFoldDB" id="A0A8H7F5V0"/>
<name>A0A8H7F5V0_AGABI</name>
<comment type="caution">
    <text evidence="1">The sequence shown here is derived from an EMBL/GenBank/DDBJ whole genome shotgun (WGS) entry which is preliminary data.</text>
</comment>
<accession>A0A8H7F5V0</accession>